<keyword evidence="10" id="KW-1185">Reference proteome</keyword>
<keyword evidence="5" id="KW-0520">NAD</keyword>
<organism evidence="9 10">
    <name type="scientific">Paramagnetospirillum magnetotacticum MS-1</name>
    <dbReference type="NCBI Taxonomy" id="272627"/>
    <lineage>
        <taxon>Bacteria</taxon>
        <taxon>Pseudomonadati</taxon>
        <taxon>Pseudomonadota</taxon>
        <taxon>Alphaproteobacteria</taxon>
        <taxon>Rhodospirillales</taxon>
        <taxon>Magnetospirillaceae</taxon>
        <taxon>Paramagnetospirillum</taxon>
    </lineage>
</organism>
<evidence type="ECO:0000256" key="1">
    <source>
        <dbReference type="ARBA" id="ARBA00001539"/>
    </source>
</evidence>
<comment type="caution">
    <text evidence="9">The sequence shown here is derived from an EMBL/GenBank/DDBJ whole genome shotgun (WGS) entry which is preliminary data.</text>
</comment>
<dbReference type="EMBL" id="JXSL01000020">
    <property type="protein sequence ID" value="KIM00178.1"/>
    <property type="molecule type" value="Genomic_DNA"/>
</dbReference>
<evidence type="ECO:0000313" key="10">
    <source>
        <dbReference type="Proteomes" id="UP000031971"/>
    </source>
</evidence>
<evidence type="ECO:0000256" key="3">
    <source>
        <dbReference type="ARBA" id="ARBA00008178"/>
    </source>
</evidence>
<dbReference type="InterPro" id="IPR005888">
    <property type="entry name" value="dTDP_Gluc_deHydtase"/>
</dbReference>
<dbReference type="STRING" id="272627.CCC_02966"/>
<name>A0A0C2UFA0_PARME</name>
<sequence length="353" mass="38940">MSQAPTVLVTGGAGFIGSAVVRHLIGETGWSVVNLDRLSYAASPAALFEVKESPRHRFVHGDIRDRDLVSSLLAEHRPCAVLHLAAETHVDRSIDGPEAFMEHNLMGSFHLLEAVRAYWSKLSGAEAAQFRYVQVSTDEVFGSLGPDDAAFNLDTQYQPRSPYSASKAGGDHLARAWAHTWGLPVMVTNCTNNYGPYQFPEKLIPLMILRGLRGEPLPVYGTGANRRDWLHVEDHARGLCLALERGQPGGTYLFGGGTECSNLEVVDAICRILDRLKPADRPRRDLIQMVADRPGHDFRYAMDASSTLDGLGWSPAIGFDEGIARTVQWYLDHCDWWEPILASRYDGSRLGLG</sequence>
<dbReference type="PRINTS" id="PR00081">
    <property type="entry name" value="GDHRDH"/>
</dbReference>
<protein>
    <recommendedName>
        <fullName evidence="4 7">dTDP-glucose 4,6-dehydratase</fullName>
        <ecNumber evidence="4 7">4.2.1.46</ecNumber>
    </recommendedName>
</protein>
<gene>
    <name evidence="9" type="ORF">CCC_02966</name>
</gene>
<reference evidence="9 10" key="1">
    <citation type="submission" date="2015-01" db="EMBL/GenBank/DDBJ databases">
        <title>Genome Sequence of Magnetospirillum magnetotacticum Strain MS-1.</title>
        <authorList>
            <person name="Marinov G.K."/>
            <person name="Smalley M.D."/>
            <person name="DeSalvo G."/>
        </authorList>
    </citation>
    <scope>NUCLEOTIDE SEQUENCE [LARGE SCALE GENOMIC DNA]</scope>
    <source>
        <strain evidence="9 10">MS-1</strain>
    </source>
</reference>
<evidence type="ECO:0000256" key="2">
    <source>
        <dbReference type="ARBA" id="ARBA00001911"/>
    </source>
</evidence>
<dbReference type="InterPro" id="IPR016040">
    <property type="entry name" value="NAD(P)-bd_dom"/>
</dbReference>
<dbReference type="CDD" id="cd05246">
    <property type="entry name" value="dTDP_GD_SDR_e"/>
    <property type="match status" value="1"/>
</dbReference>
<feature type="domain" description="NAD(P)-binding" evidence="8">
    <location>
        <begin position="8"/>
        <end position="325"/>
    </location>
</feature>
<evidence type="ECO:0000256" key="7">
    <source>
        <dbReference type="RuleBase" id="RU004473"/>
    </source>
</evidence>
<evidence type="ECO:0000256" key="5">
    <source>
        <dbReference type="ARBA" id="ARBA00023027"/>
    </source>
</evidence>
<dbReference type="SUPFAM" id="SSF51735">
    <property type="entry name" value="NAD(P)-binding Rossmann-fold domains"/>
    <property type="match status" value="1"/>
</dbReference>
<evidence type="ECO:0000313" key="9">
    <source>
        <dbReference type="EMBL" id="KIM00178.1"/>
    </source>
</evidence>
<dbReference type="InterPro" id="IPR002347">
    <property type="entry name" value="SDR_fam"/>
</dbReference>
<dbReference type="Proteomes" id="UP000031971">
    <property type="component" value="Unassembled WGS sequence"/>
</dbReference>
<dbReference type="NCBIfam" id="TIGR01181">
    <property type="entry name" value="dTDP_gluc_dehyt"/>
    <property type="match status" value="1"/>
</dbReference>
<accession>A0A0C2UFA0</accession>
<dbReference type="Gene3D" id="3.90.25.10">
    <property type="entry name" value="UDP-galactose 4-epimerase, domain 1"/>
    <property type="match status" value="1"/>
</dbReference>
<proteinExistence type="inferred from homology"/>
<evidence type="ECO:0000256" key="4">
    <source>
        <dbReference type="ARBA" id="ARBA00011990"/>
    </source>
</evidence>
<dbReference type="Pfam" id="PF16363">
    <property type="entry name" value="GDP_Man_Dehyd"/>
    <property type="match status" value="1"/>
</dbReference>
<dbReference type="RefSeq" id="WP_009868295.1">
    <property type="nucleotide sequence ID" value="NZ_JXSL01000020.1"/>
</dbReference>
<comment type="cofactor">
    <cofactor evidence="2 7">
        <name>NAD(+)</name>
        <dbReference type="ChEBI" id="CHEBI:57540"/>
    </cofactor>
</comment>
<dbReference type="GO" id="GO:0009225">
    <property type="term" value="P:nucleotide-sugar metabolic process"/>
    <property type="evidence" value="ECO:0007669"/>
    <property type="project" value="InterPro"/>
</dbReference>
<dbReference type="OrthoDB" id="9801785at2"/>
<evidence type="ECO:0000259" key="8">
    <source>
        <dbReference type="Pfam" id="PF16363"/>
    </source>
</evidence>
<keyword evidence="6 7" id="KW-0456">Lyase</keyword>
<dbReference type="Gene3D" id="3.40.50.720">
    <property type="entry name" value="NAD(P)-binding Rossmann-like Domain"/>
    <property type="match status" value="1"/>
</dbReference>
<dbReference type="InterPro" id="IPR036291">
    <property type="entry name" value="NAD(P)-bd_dom_sf"/>
</dbReference>
<dbReference type="GO" id="GO:0008460">
    <property type="term" value="F:dTDP-glucose 4,6-dehydratase activity"/>
    <property type="evidence" value="ECO:0007669"/>
    <property type="project" value="UniProtKB-EC"/>
</dbReference>
<comment type="similarity">
    <text evidence="3 7">Belongs to the NAD(P)-dependent epimerase/dehydratase family. dTDP-glucose dehydratase subfamily.</text>
</comment>
<comment type="catalytic activity">
    <reaction evidence="1 7">
        <text>dTDP-alpha-D-glucose = dTDP-4-dehydro-6-deoxy-alpha-D-glucose + H2O</text>
        <dbReference type="Rhea" id="RHEA:17221"/>
        <dbReference type="ChEBI" id="CHEBI:15377"/>
        <dbReference type="ChEBI" id="CHEBI:57477"/>
        <dbReference type="ChEBI" id="CHEBI:57649"/>
        <dbReference type="EC" id="4.2.1.46"/>
    </reaction>
</comment>
<dbReference type="PANTHER" id="PTHR43000">
    <property type="entry name" value="DTDP-D-GLUCOSE 4,6-DEHYDRATASE-RELATED"/>
    <property type="match status" value="1"/>
</dbReference>
<evidence type="ECO:0000256" key="6">
    <source>
        <dbReference type="ARBA" id="ARBA00023239"/>
    </source>
</evidence>
<dbReference type="AlphaFoldDB" id="A0A0C2UFA0"/>
<dbReference type="EC" id="4.2.1.46" evidence="4 7"/>